<evidence type="ECO:0000313" key="3">
    <source>
        <dbReference type="EMBL" id="WUR35942.1"/>
    </source>
</evidence>
<reference evidence="3" key="2">
    <citation type="submission" date="2022-10" db="EMBL/GenBank/DDBJ databases">
        <title>The complete genomes of actinobacterial strains from the NBC collection.</title>
        <authorList>
            <person name="Joergensen T.S."/>
            <person name="Alvarez Arevalo M."/>
            <person name="Sterndorff E.B."/>
            <person name="Faurdal D."/>
            <person name="Vuksanovic O."/>
            <person name="Mourched A.-S."/>
            <person name="Charusanti P."/>
            <person name="Shaw S."/>
            <person name="Blin K."/>
            <person name="Weber T."/>
        </authorList>
    </citation>
    <scope>NUCLEOTIDE SEQUENCE</scope>
    <source>
        <strain evidence="3">NBC_00489</strain>
    </source>
</reference>
<dbReference type="EMBL" id="CP108330">
    <property type="protein sequence ID" value="WUR35942.1"/>
    <property type="molecule type" value="Genomic_DNA"/>
</dbReference>
<keyword evidence="1" id="KW-0472">Membrane</keyword>
<keyword evidence="1" id="KW-1133">Transmembrane helix</keyword>
<name>A0A1G7M236_9ACTN</name>
<dbReference type="Proteomes" id="UP000198614">
    <property type="component" value="Unassembled WGS sequence"/>
</dbReference>
<dbReference type="Proteomes" id="UP001432161">
    <property type="component" value="Chromosome"/>
</dbReference>
<evidence type="ECO:0000313" key="4">
    <source>
        <dbReference type="Proteomes" id="UP000198614"/>
    </source>
</evidence>
<keyword evidence="1" id="KW-0812">Transmembrane</keyword>
<dbReference type="AlphaFoldDB" id="A0A1G7M236"/>
<accession>A0A1G7M236</accession>
<evidence type="ECO:0000313" key="5">
    <source>
        <dbReference type="Proteomes" id="UP001432161"/>
    </source>
</evidence>
<organism evidence="2 4">
    <name type="scientific">Streptomyces griseoaurantiacus</name>
    <dbReference type="NCBI Taxonomy" id="68213"/>
    <lineage>
        <taxon>Bacteria</taxon>
        <taxon>Bacillati</taxon>
        <taxon>Actinomycetota</taxon>
        <taxon>Actinomycetes</taxon>
        <taxon>Kitasatosporales</taxon>
        <taxon>Streptomycetaceae</taxon>
        <taxon>Streptomyces</taxon>
        <taxon>Streptomyces aurantiacus group</taxon>
    </lineage>
</organism>
<gene>
    <name evidence="3" type="ORF">OHN36_01505</name>
    <name evidence="2" type="ORF">SAMN05216260_10931</name>
</gene>
<feature type="transmembrane region" description="Helical" evidence="1">
    <location>
        <begin position="27"/>
        <end position="60"/>
    </location>
</feature>
<proteinExistence type="predicted"/>
<evidence type="ECO:0000313" key="2">
    <source>
        <dbReference type="EMBL" id="SDF55733.1"/>
    </source>
</evidence>
<feature type="transmembrane region" description="Helical" evidence="1">
    <location>
        <begin position="72"/>
        <end position="100"/>
    </location>
</feature>
<reference evidence="2 4" key="1">
    <citation type="submission" date="2016-10" db="EMBL/GenBank/DDBJ databases">
        <authorList>
            <person name="de Groot N.N."/>
        </authorList>
    </citation>
    <scope>NUCLEOTIDE SEQUENCE [LARGE SCALE GENOMIC DNA]</scope>
    <source>
        <strain evidence="2 4">CGMCC 4.1859</strain>
    </source>
</reference>
<dbReference type="EMBL" id="FNAX01000009">
    <property type="protein sequence ID" value="SDF55733.1"/>
    <property type="molecule type" value="Genomic_DNA"/>
</dbReference>
<protein>
    <submittedName>
        <fullName evidence="3">DUF4190 domain-containing protein</fullName>
    </submittedName>
</protein>
<sequence>MTAAGEHYGTRQDGRAAPGARRNGFGIAALVLGLVGAALFWTVVGGIVLGLLALVFGVLGHRRSKRGLATNGVMSLVGAVIGTLALLASSLLLALGVAVFKSDDFKSYQDCLQHADTKSDRQQCAKDFDRDVSDR</sequence>
<evidence type="ECO:0000256" key="1">
    <source>
        <dbReference type="SAM" id="Phobius"/>
    </source>
</evidence>
<keyword evidence="5" id="KW-1185">Reference proteome</keyword>
<dbReference type="OrthoDB" id="4293900at2"/>